<feature type="chain" id="PRO_5038796387" description="Fibronectin type-III domain-containing protein" evidence="3">
    <location>
        <begin position="26"/>
        <end position="1758"/>
    </location>
</feature>
<dbReference type="RefSeq" id="WP_161233741.1">
    <property type="nucleotide sequence ID" value="NZ_WWVJ01000020.1"/>
</dbReference>
<evidence type="ECO:0000259" key="4">
    <source>
        <dbReference type="PROSITE" id="PS50853"/>
    </source>
</evidence>
<feature type="coiled-coil region" evidence="1">
    <location>
        <begin position="1391"/>
        <end position="1447"/>
    </location>
</feature>
<organism evidence="5 6">
    <name type="scientific">Blautia wexlerae</name>
    <dbReference type="NCBI Taxonomy" id="418240"/>
    <lineage>
        <taxon>Bacteria</taxon>
        <taxon>Bacillati</taxon>
        <taxon>Bacillota</taxon>
        <taxon>Clostridia</taxon>
        <taxon>Lachnospirales</taxon>
        <taxon>Lachnospiraceae</taxon>
        <taxon>Blautia</taxon>
    </lineage>
</organism>
<feature type="signal peptide" evidence="3">
    <location>
        <begin position="1"/>
        <end position="25"/>
    </location>
</feature>
<reference evidence="5 6" key="1">
    <citation type="journal article" date="2019" name="Nat. Med.">
        <title>A library of human gut bacterial isolates paired with longitudinal multiomics data enables mechanistic microbiome research.</title>
        <authorList>
            <person name="Poyet M."/>
            <person name="Groussin M."/>
            <person name="Gibbons S.M."/>
            <person name="Avila-Pacheco J."/>
            <person name="Jiang X."/>
            <person name="Kearney S.M."/>
            <person name="Perrotta A.R."/>
            <person name="Berdy B."/>
            <person name="Zhao S."/>
            <person name="Lieberman T.D."/>
            <person name="Swanson P.K."/>
            <person name="Smith M."/>
            <person name="Roesemann S."/>
            <person name="Alexander J.E."/>
            <person name="Rich S.A."/>
            <person name="Livny J."/>
            <person name="Vlamakis H."/>
            <person name="Clish C."/>
            <person name="Bullock K."/>
            <person name="Deik A."/>
            <person name="Scott J."/>
            <person name="Pierce K.A."/>
            <person name="Xavier R.J."/>
            <person name="Alm E.J."/>
        </authorList>
    </citation>
    <scope>NUCLEOTIDE SEQUENCE [LARGE SCALE GENOMIC DNA]</scope>
    <source>
        <strain evidence="5 6">BIOML-A1</strain>
    </source>
</reference>
<proteinExistence type="predicted"/>
<accession>A0A6L8T1D6</accession>
<feature type="coiled-coil region" evidence="1">
    <location>
        <begin position="929"/>
        <end position="959"/>
    </location>
</feature>
<feature type="domain" description="Fibronectin type-III" evidence="4">
    <location>
        <begin position="1483"/>
        <end position="1567"/>
    </location>
</feature>
<dbReference type="CDD" id="cd00063">
    <property type="entry name" value="FN3"/>
    <property type="match status" value="1"/>
</dbReference>
<feature type="region of interest" description="Disordered" evidence="2">
    <location>
        <begin position="1183"/>
        <end position="1273"/>
    </location>
</feature>
<evidence type="ECO:0000256" key="3">
    <source>
        <dbReference type="SAM" id="SignalP"/>
    </source>
</evidence>
<protein>
    <recommendedName>
        <fullName evidence="4">Fibronectin type-III domain-containing protein</fullName>
    </recommendedName>
</protein>
<dbReference type="InterPro" id="IPR003961">
    <property type="entry name" value="FN3_dom"/>
</dbReference>
<dbReference type="EMBL" id="WWVQ01000018">
    <property type="protein sequence ID" value="MZL33360.1"/>
    <property type="molecule type" value="Genomic_DNA"/>
</dbReference>
<feature type="compositionally biased region" description="Acidic residues" evidence="2">
    <location>
        <begin position="1243"/>
        <end position="1262"/>
    </location>
</feature>
<keyword evidence="3" id="KW-0732">Signal</keyword>
<evidence type="ECO:0000256" key="2">
    <source>
        <dbReference type="SAM" id="MobiDB-lite"/>
    </source>
</evidence>
<gene>
    <name evidence="5" type="ORF">GT728_09155</name>
</gene>
<evidence type="ECO:0000256" key="1">
    <source>
        <dbReference type="SAM" id="Coils"/>
    </source>
</evidence>
<dbReference type="InterPro" id="IPR036116">
    <property type="entry name" value="FN3_sf"/>
</dbReference>
<dbReference type="PROSITE" id="PS50853">
    <property type="entry name" value="FN3"/>
    <property type="match status" value="1"/>
</dbReference>
<dbReference type="SUPFAM" id="SSF49265">
    <property type="entry name" value="Fibronectin type III"/>
    <property type="match status" value="1"/>
</dbReference>
<evidence type="ECO:0000313" key="6">
    <source>
        <dbReference type="Proteomes" id="UP000477285"/>
    </source>
</evidence>
<dbReference type="Proteomes" id="UP000477285">
    <property type="component" value="Unassembled WGS sequence"/>
</dbReference>
<keyword evidence="1" id="KW-0175">Coiled coil</keyword>
<evidence type="ECO:0000313" key="5">
    <source>
        <dbReference type="EMBL" id="MZL33360.1"/>
    </source>
</evidence>
<dbReference type="InterPro" id="IPR013783">
    <property type="entry name" value="Ig-like_fold"/>
</dbReference>
<dbReference type="SMART" id="SM00060">
    <property type="entry name" value="FN3"/>
    <property type="match status" value="3"/>
</dbReference>
<sequence>MKKKKKEKKILYQLIFSAFLLFSNAYLVKANSDILSQDSTGKYCINTEQDYYNFIENIQNYNNKTVILCNDIDISDVPEATSSFGGILNGKGHTITYASKEAKENIAVFPFRINDNGIVENINVQIDESYAYNSETDEFQTVFSRCDGIAKGITIKGNVTCIYDDEDTDVYIGAIEGNGTLMDSSIAITYDLQSEKTIEEIADDIVDNDLSFEFCQLGTINTGITYQNCIGYGQYSEAIKSLADELEPKIKDNTWGYLCVSFTRKSFFSTSASATNCYYDKENMPDIKIMSEYITNRDNNKEFPNYADFGKTTSEMKNQGTYEGFDFNKKWTISPEDNNGYPYYNPQTEEITLKVQASTEPKVWSTSVPRDYNRFVDYAKNYHFPYQVDIINGEKKNIYDDGNNNVVNVIGVKFTDLTDEQQSIIEKYGIEVVLPSDDVKKDIKSATIDTSFLGERPLSVEWINMPILKFKDGKEEQAEEDGYSFKVEVVDGTGEVVDNGAKGNSSNPSHWPSYYEKAKKACNIIMNYCQNKNAFGSKESPSYENTDIWAIFTAARCGYIPYGDTNYFDKWFANTKEYLQLLKNQGTDVSQWKTTELSKLILAIEAIGYDPRDISSVDLLSAVGSRKSTELTYTTVYAINAIKAGGYTADTFKDTEINQWAHDTAKALSNAEDKIFANADNTIGWQPLIFWYKKPGYNDVTEAVDKALHKLPAIAQRSTGSFCTPGFETGCMSYGNNAWNDAQAMLFAGTFGVNVLDSSSGYTKNGNNILDAFFDLVDVDGVFDGSIHGFTNYDVPQIARGLDAFIRQYEKTSSFWEFTDVTVPTRSVNDMILALNDNSSKEDIKAAREAYDKLDETHKAIFNKDTLRKLLAAETGSGNSIEKAMAAIDAIPAADKLTMDDKAAVEKARTLYDSLNDEEKSVITNYSKLTEAEAKIRELEKQQEQKDKDKKAAEKVIADIDALPSSSELTLDPYVLQLLDRVQAEYNALTDAQKALVTNYSTLQYLRNLIPDLKAAAAVVDKIKAIGEVTSDNYLKKQALVVEARTAYDALTADQKKRVTNYAELEKAELFISRQSTDEKVAYVISFIDELNITTSSSGALSDGPLRLTEKNNNVPTEKIWNDWKAYVVNARALYDTLDDQQKAQVTNTASLEKAEGYIYQLKADALKAMLKALPDAQTVRGYEAPQPTTVPSAQEAASVEEEQAVPAQSEGSDFSDGSADAFSSDEVDEQAAETVDIPQAESAEDTEDVQTDVDFSSDEEVPAAGDTSKRELTEAELKQIAEAKNAYDRLTETEEKKFRSENTALVENMEKLLAMALTYEKGQSAYQQFFADEAAQIYATVKDHPVDRDSYADVKAFLDRYAKDYQGQEDAMAGLKVKVGSQEMTFAEVIAALTAQADKAGKDISDAQQADEWISNLPTAVTKENIANVEAELAALQKLIDGMSVEGKSYMWNAKQLGLIKTIVADYHIELAGKQGAFKADMPADLQTKAINYKTVQISWSSVDNADGYMVYRRTADSGWKKIASRVTDISYKDQKAVTGTTYYYTVKAYSYAWGEMTVSSYDKDGVAGKARLGKVKIATANSESYSMIRVTWNKVSGANGYRVYRSTSKDGKYTAIGSTAKNSAVTFLDKKAVTGKTYYYKVRAYRNVSGKKVYGSYSATEKAKAVLSAPTLSAGSTSKTAVLEWSKVKGADGYQVYASDSQNGTYTRIKITKGTGATDESLLTGKTRYYKVRAYRKVNGKAVYGSFSKIKKVTVK</sequence>
<name>A0A6L8T1D6_9FIRM</name>
<comment type="caution">
    <text evidence="5">The sequence shown here is derived from an EMBL/GenBank/DDBJ whole genome shotgun (WGS) entry which is preliminary data.</text>
</comment>
<feature type="compositionally biased region" description="Low complexity" evidence="2">
    <location>
        <begin position="1205"/>
        <end position="1223"/>
    </location>
</feature>
<dbReference type="Gene3D" id="2.60.40.10">
    <property type="entry name" value="Immunoglobulins"/>
    <property type="match status" value="3"/>
</dbReference>